<evidence type="ECO:0000256" key="1">
    <source>
        <dbReference type="SAM" id="Phobius"/>
    </source>
</evidence>
<dbReference type="OrthoDB" id="5545828at2759"/>
<dbReference type="AlphaFoldDB" id="A0A0L0TDG6"/>
<keyword evidence="4" id="KW-1185">Reference proteome</keyword>
<feature type="transmembrane region" description="Helical" evidence="1">
    <location>
        <begin position="39"/>
        <end position="58"/>
    </location>
</feature>
<sequence>MGVNKIVNTISLAGGVGVGYGGYSFAVRYYRNAPLGGRHAAFAGVGFLTGYVACLALFQQLDRKFVLGE</sequence>
<gene>
    <name evidence="2" type="ORF">AMAG_18223</name>
    <name evidence="3" type="ORF">AMAG_20639</name>
</gene>
<evidence type="ECO:0000313" key="2">
    <source>
        <dbReference type="EMBL" id="KNE58325.1"/>
    </source>
</evidence>
<reference evidence="4" key="2">
    <citation type="submission" date="2009-11" db="EMBL/GenBank/DDBJ databases">
        <title>The Genome Sequence of Allomyces macrogynus strain ATCC 38327.</title>
        <authorList>
            <consortium name="The Broad Institute Genome Sequencing Platform"/>
            <person name="Russ C."/>
            <person name="Cuomo C."/>
            <person name="Shea T."/>
            <person name="Young S.K."/>
            <person name="Zeng Q."/>
            <person name="Koehrsen M."/>
            <person name="Haas B."/>
            <person name="Borodovsky M."/>
            <person name="Guigo R."/>
            <person name="Alvarado L."/>
            <person name="Berlin A."/>
            <person name="Borenstein D."/>
            <person name="Chen Z."/>
            <person name="Engels R."/>
            <person name="Freedman E."/>
            <person name="Gellesch M."/>
            <person name="Goldberg J."/>
            <person name="Griggs A."/>
            <person name="Gujja S."/>
            <person name="Heiman D."/>
            <person name="Hepburn T."/>
            <person name="Howarth C."/>
            <person name="Jen D."/>
            <person name="Larson L."/>
            <person name="Lewis B."/>
            <person name="Mehta T."/>
            <person name="Park D."/>
            <person name="Pearson M."/>
            <person name="Roberts A."/>
            <person name="Saif S."/>
            <person name="Shenoy N."/>
            <person name="Sisk P."/>
            <person name="Stolte C."/>
            <person name="Sykes S."/>
            <person name="Walk T."/>
            <person name="White J."/>
            <person name="Yandava C."/>
            <person name="Burger G."/>
            <person name="Gray M.W."/>
            <person name="Holland P.W.H."/>
            <person name="King N."/>
            <person name="Lang F.B.F."/>
            <person name="Roger A.J."/>
            <person name="Ruiz-Trillo I."/>
            <person name="Lander E."/>
            <person name="Nusbaum C."/>
        </authorList>
    </citation>
    <scope>NUCLEOTIDE SEQUENCE [LARGE SCALE GENOMIC DNA]</scope>
    <source>
        <strain evidence="4">ATCC 38327</strain>
    </source>
</reference>
<dbReference type="VEuPathDB" id="FungiDB:AMAG_18223"/>
<name>A0A0L0TDG6_ALLM3</name>
<evidence type="ECO:0000313" key="3">
    <source>
        <dbReference type="EMBL" id="KNE72933.1"/>
    </source>
</evidence>
<accession>A0A0L0TDG6</accession>
<reference evidence="3 4" key="1">
    <citation type="submission" date="2009-11" db="EMBL/GenBank/DDBJ databases">
        <title>Annotation of Allomyces macrogynus ATCC 38327.</title>
        <authorList>
            <consortium name="The Broad Institute Genome Sequencing Platform"/>
            <person name="Russ C."/>
            <person name="Cuomo C."/>
            <person name="Burger G."/>
            <person name="Gray M.W."/>
            <person name="Holland P.W.H."/>
            <person name="King N."/>
            <person name="Lang F.B.F."/>
            <person name="Roger A.J."/>
            <person name="Ruiz-Trillo I."/>
            <person name="Young S.K."/>
            <person name="Zeng Q."/>
            <person name="Gargeya S."/>
            <person name="Fitzgerald M."/>
            <person name="Haas B."/>
            <person name="Abouelleil A."/>
            <person name="Alvarado L."/>
            <person name="Arachchi H.M."/>
            <person name="Berlin A."/>
            <person name="Chapman S.B."/>
            <person name="Gearin G."/>
            <person name="Goldberg J."/>
            <person name="Griggs A."/>
            <person name="Gujja S."/>
            <person name="Hansen M."/>
            <person name="Heiman D."/>
            <person name="Howarth C."/>
            <person name="Larimer J."/>
            <person name="Lui A."/>
            <person name="MacDonald P.J.P."/>
            <person name="McCowen C."/>
            <person name="Montmayeur A."/>
            <person name="Murphy C."/>
            <person name="Neiman D."/>
            <person name="Pearson M."/>
            <person name="Priest M."/>
            <person name="Roberts A."/>
            <person name="Saif S."/>
            <person name="Shea T."/>
            <person name="Sisk P."/>
            <person name="Stolte C."/>
            <person name="Sykes S."/>
            <person name="Wortman J."/>
            <person name="Nusbaum C."/>
            <person name="Birren B."/>
        </authorList>
    </citation>
    <scope>NUCLEOTIDE SEQUENCE [LARGE SCALE GENOMIC DNA]</scope>
    <source>
        <strain evidence="3 4">ATCC 38327</strain>
    </source>
</reference>
<keyword evidence="1" id="KW-1133">Transmembrane helix</keyword>
<keyword evidence="1" id="KW-0812">Transmembrane</keyword>
<dbReference type="EMBL" id="GG745333">
    <property type="protein sequence ID" value="KNE58325.1"/>
    <property type="molecule type" value="Genomic_DNA"/>
</dbReference>
<protein>
    <submittedName>
        <fullName evidence="3">Uncharacterized protein</fullName>
    </submittedName>
</protein>
<dbReference type="Proteomes" id="UP000054350">
    <property type="component" value="Unassembled WGS sequence"/>
</dbReference>
<organism evidence="3 4">
    <name type="scientific">Allomyces macrogynus (strain ATCC 38327)</name>
    <name type="common">Allomyces javanicus var. macrogynus</name>
    <dbReference type="NCBI Taxonomy" id="578462"/>
    <lineage>
        <taxon>Eukaryota</taxon>
        <taxon>Fungi</taxon>
        <taxon>Fungi incertae sedis</taxon>
        <taxon>Blastocladiomycota</taxon>
        <taxon>Blastocladiomycetes</taxon>
        <taxon>Blastocladiales</taxon>
        <taxon>Blastocladiaceae</taxon>
        <taxon>Allomyces</taxon>
    </lineage>
</organism>
<dbReference type="EMBL" id="GG745385">
    <property type="protein sequence ID" value="KNE72933.1"/>
    <property type="molecule type" value="Genomic_DNA"/>
</dbReference>
<proteinExistence type="predicted"/>
<evidence type="ECO:0000313" key="4">
    <source>
        <dbReference type="Proteomes" id="UP000054350"/>
    </source>
</evidence>
<keyword evidence="1" id="KW-0472">Membrane</keyword>
<dbReference type="VEuPathDB" id="FungiDB:AMAG_20639"/>
<feature type="transmembrane region" description="Helical" evidence="1">
    <location>
        <begin position="6"/>
        <end position="27"/>
    </location>
</feature>